<dbReference type="GO" id="GO:0032259">
    <property type="term" value="P:methylation"/>
    <property type="evidence" value="ECO:0007669"/>
    <property type="project" value="UniProtKB-KW"/>
</dbReference>
<dbReference type="Gene3D" id="3.40.50.150">
    <property type="entry name" value="Vaccinia Virus protein VP39"/>
    <property type="match status" value="1"/>
</dbReference>
<dbReference type="CDD" id="cd02440">
    <property type="entry name" value="AdoMet_MTases"/>
    <property type="match status" value="1"/>
</dbReference>
<dbReference type="InterPro" id="IPR029063">
    <property type="entry name" value="SAM-dependent_MTases_sf"/>
</dbReference>
<dbReference type="PANTHER" id="PTHR45036">
    <property type="entry name" value="METHYLTRANSFERASE LIKE 7B"/>
    <property type="match status" value="1"/>
</dbReference>
<proteinExistence type="predicted"/>
<keyword evidence="1" id="KW-0808">Transferase</keyword>
<accession>A0A9P3GJ64</accession>
<dbReference type="AlphaFoldDB" id="A0A9P3GJ64"/>
<reference evidence="1 2" key="1">
    <citation type="submission" date="2021-08" db="EMBL/GenBank/DDBJ databases">
        <title>Draft Genome Sequence of Phanerochaete sordida strain YK-624.</title>
        <authorList>
            <person name="Mori T."/>
            <person name="Dohra H."/>
            <person name="Suzuki T."/>
            <person name="Kawagishi H."/>
            <person name="Hirai H."/>
        </authorList>
    </citation>
    <scope>NUCLEOTIDE SEQUENCE [LARGE SCALE GENOMIC DNA]</scope>
    <source>
        <strain evidence="1 2">YK-624</strain>
    </source>
</reference>
<dbReference type="Pfam" id="PF13489">
    <property type="entry name" value="Methyltransf_23"/>
    <property type="match status" value="1"/>
</dbReference>
<dbReference type="GO" id="GO:0008168">
    <property type="term" value="F:methyltransferase activity"/>
    <property type="evidence" value="ECO:0007669"/>
    <property type="project" value="UniProtKB-KW"/>
</dbReference>
<sequence length="259" mass="28888">MHLRAALAPLGDMQACLRVALWPTIKAILRRPTLLLHPSLISKEFMSHVWVMYGAGIDKDTREIKSSLMTPNAYGVVLDVGAGHGHSAQYLDHSKVTKYVALEPNSNMHPEIRRIAGEAGFKEDDGTLLIVPYGAEDIALLVSALGGPHTVNTIVSILSLCGVPDPKATMRALTNQVLAPGGEVLFYEHVLSRRADVAWWQRAWTPIWKRAFDGCCLDRPTDIWLEELDCWQSKEVWGKEGEPEEHLWWHRSGKLIKAA</sequence>
<dbReference type="InterPro" id="IPR052356">
    <property type="entry name" value="Thiol_S-MT"/>
</dbReference>
<protein>
    <submittedName>
        <fullName evidence="1">Methyltransferase domain-containing protein</fullName>
    </submittedName>
</protein>
<dbReference type="EMBL" id="BPQB01000054">
    <property type="protein sequence ID" value="GJE95946.1"/>
    <property type="molecule type" value="Genomic_DNA"/>
</dbReference>
<comment type="caution">
    <text evidence="1">The sequence shown here is derived from an EMBL/GenBank/DDBJ whole genome shotgun (WGS) entry which is preliminary data.</text>
</comment>
<dbReference type="PANTHER" id="PTHR45036:SF1">
    <property type="entry name" value="METHYLTRANSFERASE LIKE 7A"/>
    <property type="match status" value="1"/>
</dbReference>
<dbReference type="OrthoDB" id="540004at2759"/>
<gene>
    <name evidence="1" type="ORF">PsYK624_121380</name>
</gene>
<evidence type="ECO:0000313" key="1">
    <source>
        <dbReference type="EMBL" id="GJE95946.1"/>
    </source>
</evidence>
<keyword evidence="2" id="KW-1185">Reference proteome</keyword>
<dbReference type="SUPFAM" id="SSF53335">
    <property type="entry name" value="S-adenosyl-L-methionine-dependent methyltransferases"/>
    <property type="match status" value="1"/>
</dbReference>
<name>A0A9P3GJ64_9APHY</name>
<keyword evidence="1" id="KW-0489">Methyltransferase</keyword>
<dbReference type="Proteomes" id="UP000703269">
    <property type="component" value="Unassembled WGS sequence"/>
</dbReference>
<organism evidence="1 2">
    <name type="scientific">Phanerochaete sordida</name>
    <dbReference type="NCBI Taxonomy" id="48140"/>
    <lineage>
        <taxon>Eukaryota</taxon>
        <taxon>Fungi</taxon>
        <taxon>Dikarya</taxon>
        <taxon>Basidiomycota</taxon>
        <taxon>Agaricomycotina</taxon>
        <taxon>Agaricomycetes</taxon>
        <taxon>Polyporales</taxon>
        <taxon>Phanerochaetaceae</taxon>
        <taxon>Phanerochaete</taxon>
    </lineage>
</organism>
<evidence type="ECO:0000313" key="2">
    <source>
        <dbReference type="Proteomes" id="UP000703269"/>
    </source>
</evidence>